<dbReference type="AlphaFoldDB" id="A0A8R1IDZ2"/>
<feature type="signal peptide" evidence="1">
    <location>
        <begin position="1"/>
        <end position="18"/>
    </location>
</feature>
<organism evidence="2 3">
    <name type="scientific">Caenorhabditis japonica</name>
    <dbReference type="NCBI Taxonomy" id="281687"/>
    <lineage>
        <taxon>Eukaryota</taxon>
        <taxon>Metazoa</taxon>
        <taxon>Ecdysozoa</taxon>
        <taxon>Nematoda</taxon>
        <taxon>Chromadorea</taxon>
        <taxon>Rhabditida</taxon>
        <taxon>Rhabditina</taxon>
        <taxon>Rhabditomorpha</taxon>
        <taxon>Rhabditoidea</taxon>
        <taxon>Rhabditidae</taxon>
        <taxon>Peloderinae</taxon>
        <taxon>Caenorhabditis</taxon>
    </lineage>
</organism>
<keyword evidence="3" id="KW-1185">Reference proteome</keyword>
<protein>
    <submittedName>
        <fullName evidence="2">Uncharacterized protein</fullName>
    </submittedName>
</protein>
<proteinExistence type="predicted"/>
<accession>A0A8R1IDZ2</accession>
<reference evidence="3" key="1">
    <citation type="submission" date="2010-08" db="EMBL/GenBank/DDBJ databases">
        <authorList>
            <consortium name="Caenorhabditis japonica Sequencing Consortium"/>
            <person name="Wilson R.K."/>
        </authorList>
    </citation>
    <scope>NUCLEOTIDE SEQUENCE [LARGE SCALE GENOMIC DNA]</scope>
    <source>
        <strain evidence="3">DF5081</strain>
    </source>
</reference>
<feature type="chain" id="PRO_5035800549" evidence="1">
    <location>
        <begin position="19"/>
        <end position="133"/>
    </location>
</feature>
<dbReference type="EnsemblMetazoa" id="CJA25348.1">
    <property type="protein sequence ID" value="CJA25348.1"/>
    <property type="gene ID" value="WBGene00180920"/>
</dbReference>
<keyword evidence="1" id="KW-0732">Signal</keyword>
<sequence>MRNILYILAFFLFLITAANDTADCIDAMIELRKKLHLSKLKYDKELEDHLRRYYNLLRFSEPEDRWKYLSGSTSSTGSTWLNANGLGDERVKNAVERTDITHFACFEVSGTVGGEDFKKVNFAVRNLHYWEGD</sequence>
<evidence type="ECO:0000313" key="2">
    <source>
        <dbReference type="EnsemblMetazoa" id="CJA25348.1"/>
    </source>
</evidence>
<evidence type="ECO:0000313" key="3">
    <source>
        <dbReference type="Proteomes" id="UP000005237"/>
    </source>
</evidence>
<reference evidence="2" key="2">
    <citation type="submission" date="2022-06" db="UniProtKB">
        <authorList>
            <consortium name="EnsemblMetazoa"/>
        </authorList>
    </citation>
    <scope>IDENTIFICATION</scope>
    <source>
        <strain evidence="2">DF5081</strain>
    </source>
</reference>
<dbReference type="Proteomes" id="UP000005237">
    <property type="component" value="Unassembled WGS sequence"/>
</dbReference>
<evidence type="ECO:0000256" key="1">
    <source>
        <dbReference type="SAM" id="SignalP"/>
    </source>
</evidence>
<name>A0A8R1IDZ2_CAEJA</name>